<dbReference type="OrthoDB" id="5177725at2"/>
<dbReference type="AlphaFoldDB" id="A0A438MJM1"/>
<dbReference type="GO" id="GO:0003677">
    <property type="term" value="F:DNA binding"/>
    <property type="evidence" value="ECO:0007669"/>
    <property type="project" value="InterPro"/>
</dbReference>
<dbReference type="Gene3D" id="1.10.260.40">
    <property type="entry name" value="lambda repressor-like DNA-binding domains"/>
    <property type="match status" value="1"/>
</dbReference>
<evidence type="ECO:0000259" key="1">
    <source>
        <dbReference type="PROSITE" id="PS50943"/>
    </source>
</evidence>
<dbReference type="Proteomes" id="UP000284824">
    <property type="component" value="Unassembled WGS sequence"/>
</dbReference>
<keyword evidence="3" id="KW-1185">Reference proteome</keyword>
<protein>
    <submittedName>
        <fullName evidence="2">Helix-turn-helix protein</fullName>
    </submittedName>
</protein>
<comment type="caution">
    <text evidence="2">The sequence shown here is derived from an EMBL/GenBank/DDBJ whole genome shotgun (WGS) entry which is preliminary data.</text>
</comment>
<dbReference type="InterPro" id="IPR001387">
    <property type="entry name" value="Cro/C1-type_HTH"/>
</dbReference>
<dbReference type="Pfam" id="PF19054">
    <property type="entry name" value="DUF5753"/>
    <property type="match status" value="1"/>
</dbReference>
<dbReference type="CDD" id="cd00093">
    <property type="entry name" value="HTH_XRE"/>
    <property type="match status" value="1"/>
</dbReference>
<dbReference type="PROSITE" id="PS50943">
    <property type="entry name" value="HTH_CROC1"/>
    <property type="match status" value="1"/>
</dbReference>
<reference evidence="2 3" key="1">
    <citation type="submission" date="2019-01" db="EMBL/GenBank/DDBJ databases">
        <title>Sequencing the genomes of 1000 actinobacteria strains.</title>
        <authorList>
            <person name="Klenk H.-P."/>
        </authorList>
    </citation>
    <scope>NUCLEOTIDE SEQUENCE [LARGE SCALE GENOMIC DNA]</scope>
    <source>
        <strain evidence="2 3">DSM 43925</strain>
    </source>
</reference>
<feature type="domain" description="HTH cro/C1-type" evidence="1">
    <location>
        <begin position="28"/>
        <end position="81"/>
    </location>
</feature>
<proteinExistence type="predicted"/>
<sequence length="295" mass="33553">MGDMTEIFDSDSLQSGPTTLRLLIGAQLRRLREARGITREDAGYAIRGSHSKISRMESGRTSFKARDVADLLTLYGVTDDAERASLLALVRQANAPSWWHEYRDVIPDWFEPYLGLEHDAALIRTYEVQFVPGLLQTRDYAHAIIAQGHEHDSTEQLERRVEVRMRRQEMLAPPTRRKLWVVLDEGALRRRVGSEAIMRAQFEHLARMAEQPHITLQIFPFAAGSAIGGVGPVTMLRFAQKELDDVVYLEHLTGAQYLTRESDVRHYRHLLNELGIHAAPPAETPTLLDQLIEKL</sequence>
<dbReference type="InterPro" id="IPR043917">
    <property type="entry name" value="DUF5753"/>
</dbReference>
<organism evidence="2 3">
    <name type="scientific">Nonomuraea polychroma</name>
    <dbReference type="NCBI Taxonomy" id="46176"/>
    <lineage>
        <taxon>Bacteria</taxon>
        <taxon>Bacillati</taxon>
        <taxon>Actinomycetota</taxon>
        <taxon>Actinomycetes</taxon>
        <taxon>Streptosporangiales</taxon>
        <taxon>Streptosporangiaceae</taxon>
        <taxon>Nonomuraea</taxon>
    </lineage>
</organism>
<accession>A0A438MJM1</accession>
<evidence type="ECO:0000313" key="3">
    <source>
        <dbReference type="Proteomes" id="UP000284824"/>
    </source>
</evidence>
<evidence type="ECO:0000313" key="2">
    <source>
        <dbReference type="EMBL" id="RVX45655.1"/>
    </source>
</evidence>
<gene>
    <name evidence="2" type="ORF">EDD27_8468</name>
</gene>
<dbReference type="SUPFAM" id="SSF47413">
    <property type="entry name" value="lambda repressor-like DNA-binding domains"/>
    <property type="match status" value="1"/>
</dbReference>
<dbReference type="SMART" id="SM00530">
    <property type="entry name" value="HTH_XRE"/>
    <property type="match status" value="1"/>
</dbReference>
<name>A0A438MJM1_9ACTN</name>
<dbReference type="Pfam" id="PF13560">
    <property type="entry name" value="HTH_31"/>
    <property type="match status" value="1"/>
</dbReference>
<dbReference type="InterPro" id="IPR010982">
    <property type="entry name" value="Lambda_DNA-bd_dom_sf"/>
</dbReference>
<dbReference type="EMBL" id="SAUN01000001">
    <property type="protein sequence ID" value="RVX45655.1"/>
    <property type="molecule type" value="Genomic_DNA"/>
</dbReference>